<dbReference type="PANTHER" id="PTHR11956:SF5">
    <property type="entry name" value="ARGININE--TRNA LIGASE, CYTOPLASMIC"/>
    <property type="match status" value="1"/>
</dbReference>
<dbReference type="GO" id="GO:0004814">
    <property type="term" value="F:arginine-tRNA ligase activity"/>
    <property type="evidence" value="ECO:0007669"/>
    <property type="project" value="UniProtKB-EC"/>
</dbReference>
<evidence type="ECO:0000259" key="11">
    <source>
        <dbReference type="SMART" id="SM00836"/>
    </source>
</evidence>
<protein>
    <recommendedName>
        <fullName evidence="2">arginine--tRNA ligase</fullName>
        <ecNumber evidence="2">6.1.1.19</ecNumber>
    </recommendedName>
</protein>
<keyword evidence="13" id="KW-1185">Reference proteome</keyword>
<dbReference type="Pfam" id="PF00750">
    <property type="entry name" value="tRNA-synt_1d"/>
    <property type="match status" value="2"/>
</dbReference>
<dbReference type="PRINTS" id="PR01038">
    <property type="entry name" value="TRNASYNTHARG"/>
</dbReference>
<accession>E8R8U7</accession>
<dbReference type="eggNOG" id="arCOG00487">
    <property type="taxonomic scope" value="Archaea"/>
</dbReference>
<evidence type="ECO:0000256" key="4">
    <source>
        <dbReference type="ARBA" id="ARBA00022741"/>
    </source>
</evidence>
<dbReference type="GO" id="GO:0006420">
    <property type="term" value="P:arginyl-tRNA aminoacylation"/>
    <property type="evidence" value="ECO:0007669"/>
    <property type="project" value="InterPro"/>
</dbReference>
<keyword evidence="6 9" id="KW-0648">Protein biosynthesis</keyword>
<dbReference type="SUPFAM" id="SSF47323">
    <property type="entry name" value="Anticodon-binding domain of a subclass of class I aminoacyl-tRNA synthetases"/>
    <property type="match status" value="1"/>
</dbReference>
<dbReference type="HOGENOM" id="CLU_006406_6_1_2"/>
<evidence type="ECO:0000256" key="3">
    <source>
        <dbReference type="ARBA" id="ARBA00022598"/>
    </source>
</evidence>
<name>E8R8U7_DESM0</name>
<feature type="coiled-coil region" evidence="10">
    <location>
        <begin position="222"/>
        <end position="249"/>
    </location>
</feature>
<evidence type="ECO:0000256" key="8">
    <source>
        <dbReference type="ARBA" id="ARBA00049339"/>
    </source>
</evidence>
<dbReference type="Gene3D" id="1.10.730.10">
    <property type="entry name" value="Isoleucyl-tRNA Synthetase, Domain 1"/>
    <property type="match status" value="1"/>
</dbReference>
<dbReference type="EMBL" id="CP002363">
    <property type="protein sequence ID" value="ADV64923.1"/>
    <property type="molecule type" value="Genomic_DNA"/>
</dbReference>
<dbReference type="SUPFAM" id="SSF52374">
    <property type="entry name" value="Nucleotidylyl transferase"/>
    <property type="match status" value="1"/>
</dbReference>
<dbReference type="Proteomes" id="UP000001068">
    <property type="component" value="Chromosome"/>
</dbReference>
<keyword evidence="5 9" id="KW-0067">ATP-binding</keyword>
<dbReference type="Pfam" id="PF05746">
    <property type="entry name" value="DALR_1"/>
    <property type="match status" value="1"/>
</dbReference>
<sequence>MTGLQECITRGLLKALRDVTGIDESLIEGYIRDGKIRVAPTPDPRMGDYGVALHAVLKNYPREKWGEIGESIAGKLVEYSAAECRVKRALFINGYVNVEVDYSSIFKSFMESLLTGKLLEDLRSIGTGRSVVVEHTSANPVHPLHIGSGRNSVIGDTYSRLLKYLGFNVSRLFYVNDLGRQVAVLAYGVRKLRSQGVTPRPGMKIDHWYGVVYALTNILIEEDKLAHELDGLSRELARLVEELEEASRRLIMDKGVTGLERFHSRIASIRGMLSLKHDTVKLLRELYKEIKGLETAGGDAAAYLSEYRGRLRELASKYRELYKEYTGYVKAKSALCREYWEVCRGLASGFNGYEAAEDEIADIMRRAEGGDPETRRLLREVSGEVLKGFLETLSKINVSFDGFDYESSDEVLELSRKVVDRVIESGYARVVDGAVEVDLNKAGEDHEYVKNLFHPDQPGRFIIRRSDGTTLYVTRDIAYTLMKFTRHRAEKVYNVIAVEQSRAQKQLKAVLYLLGYRREADNLVHFSYEMVHLKGMRMSGRRGIYYTVDELLMDMENSIIGKHLEETGGFKREATGDYMELRSVAGILAVNNTRALLLSVEPGKVLSFDPGRIGVFEHGITVTYGLVRAQSILRRLWGVEPLDDASIVKTRGLDTLSSLKQEELGFNVEEKQLLEALVGYPMVLREAYEYMRPDRLLEYASGLSLAFNRMYEKHRVINEPDPVRKNIRVLLTIAVLLVLSDLADIMGFHKPRRL</sequence>
<comment type="similarity">
    <text evidence="1 9">Belongs to the class-I aminoacyl-tRNA synthetase family.</text>
</comment>
<dbReference type="STRING" id="765177.Desmu_0615"/>
<evidence type="ECO:0000256" key="5">
    <source>
        <dbReference type="ARBA" id="ARBA00022840"/>
    </source>
</evidence>
<dbReference type="InterPro" id="IPR009080">
    <property type="entry name" value="tRNAsynth_Ia_anticodon-bd"/>
</dbReference>
<evidence type="ECO:0000256" key="10">
    <source>
        <dbReference type="SAM" id="Coils"/>
    </source>
</evidence>
<keyword evidence="4 9" id="KW-0547">Nucleotide-binding</keyword>
<evidence type="ECO:0000256" key="2">
    <source>
        <dbReference type="ARBA" id="ARBA00012837"/>
    </source>
</evidence>
<keyword evidence="7 9" id="KW-0030">Aminoacyl-tRNA synthetase</keyword>
<evidence type="ECO:0000256" key="6">
    <source>
        <dbReference type="ARBA" id="ARBA00022917"/>
    </source>
</evidence>
<dbReference type="OrthoDB" id="372102at2157"/>
<keyword evidence="3 9" id="KW-0436">Ligase</keyword>
<evidence type="ECO:0000256" key="7">
    <source>
        <dbReference type="ARBA" id="ARBA00023146"/>
    </source>
</evidence>
<evidence type="ECO:0000256" key="9">
    <source>
        <dbReference type="RuleBase" id="RU363038"/>
    </source>
</evidence>
<evidence type="ECO:0000313" key="13">
    <source>
        <dbReference type="Proteomes" id="UP000001068"/>
    </source>
</evidence>
<dbReference type="EC" id="6.1.1.19" evidence="2"/>
<dbReference type="KEGG" id="dmu:Desmu_0615"/>
<organism evidence="12 13">
    <name type="scientific">Desulfurococcus mucosus (strain ATCC 35584 / DSM 2162 / JCM 9187 / O7/1)</name>
    <dbReference type="NCBI Taxonomy" id="765177"/>
    <lineage>
        <taxon>Archaea</taxon>
        <taxon>Thermoproteota</taxon>
        <taxon>Thermoprotei</taxon>
        <taxon>Desulfurococcales</taxon>
        <taxon>Desulfurococcaceae</taxon>
        <taxon>Desulfurococcus</taxon>
    </lineage>
</organism>
<keyword evidence="10" id="KW-0175">Coiled coil</keyword>
<dbReference type="PANTHER" id="PTHR11956">
    <property type="entry name" value="ARGINYL-TRNA SYNTHETASE"/>
    <property type="match status" value="1"/>
</dbReference>
<evidence type="ECO:0000256" key="1">
    <source>
        <dbReference type="ARBA" id="ARBA00005594"/>
    </source>
</evidence>
<proteinExistence type="inferred from homology"/>
<dbReference type="RefSeq" id="WP_013562145.1">
    <property type="nucleotide sequence ID" value="NC_014961.1"/>
</dbReference>
<dbReference type="GeneID" id="10153309"/>
<comment type="catalytic activity">
    <reaction evidence="8">
        <text>tRNA(Arg) + L-arginine + ATP = L-arginyl-tRNA(Arg) + AMP + diphosphate</text>
        <dbReference type="Rhea" id="RHEA:20301"/>
        <dbReference type="Rhea" id="RHEA-COMP:9658"/>
        <dbReference type="Rhea" id="RHEA-COMP:9673"/>
        <dbReference type="ChEBI" id="CHEBI:30616"/>
        <dbReference type="ChEBI" id="CHEBI:32682"/>
        <dbReference type="ChEBI" id="CHEBI:33019"/>
        <dbReference type="ChEBI" id="CHEBI:78442"/>
        <dbReference type="ChEBI" id="CHEBI:78513"/>
        <dbReference type="ChEBI" id="CHEBI:456215"/>
        <dbReference type="EC" id="6.1.1.19"/>
    </reaction>
</comment>
<dbReference type="GO" id="GO:0005524">
    <property type="term" value="F:ATP binding"/>
    <property type="evidence" value="ECO:0007669"/>
    <property type="project" value="UniProtKB-KW"/>
</dbReference>
<dbReference type="InterPro" id="IPR035684">
    <property type="entry name" value="ArgRS_core"/>
</dbReference>
<feature type="domain" description="DALR anticodon binding" evidence="11">
    <location>
        <begin position="622"/>
        <end position="754"/>
    </location>
</feature>
<dbReference type="AlphaFoldDB" id="E8R8U7"/>
<gene>
    <name evidence="12" type="ordered locus">Desmu_0615</name>
</gene>
<dbReference type="InterPro" id="IPR008909">
    <property type="entry name" value="DALR_anticod-bd"/>
</dbReference>
<dbReference type="Gene3D" id="3.40.50.620">
    <property type="entry name" value="HUPs"/>
    <property type="match status" value="2"/>
</dbReference>
<reference evidence="13" key="1">
    <citation type="submission" date="2010-11" db="EMBL/GenBank/DDBJ databases">
        <title>The complete genome of Desulfurococcus mucosus DSM 2162.</title>
        <authorList>
            <consortium name="US DOE Joint Genome Institute (JGI-PGF)"/>
            <person name="Lucas S."/>
            <person name="Copeland A."/>
            <person name="Lapidus A."/>
            <person name="Bruce D."/>
            <person name="Goodwin L."/>
            <person name="Pitluck S."/>
            <person name="Kyrpides N."/>
            <person name="Mavromatis K."/>
            <person name="Pagani I."/>
            <person name="Ivanova N."/>
            <person name="Ovchinnikova G."/>
            <person name="Chertkov O."/>
            <person name="Held B."/>
            <person name="Brettin T."/>
            <person name="Detter J.C."/>
            <person name="Tapia R."/>
            <person name="Han C."/>
            <person name="Land M."/>
            <person name="Hauser L."/>
            <person name="Markowitz V."/>
            <person name="Cheng J.-F."/>
            <person name="Hugenholtz P."/>
            <person name="Woyke T."/>
            <person name="Wu D."/>
            <person name="Wirth R."/>
            <person name="Bilek Y."/>
            <person name="Hader T."/>
            <person name="Klenk H.-P."/>
            <person name="Eisen J.A."/>
        </authorList>
    </citation>
    <scope>NUCLEOTIDE SEQUENCE [LARGE SCALE GENOMIC DNA]</scope>
    <source>
        <strain evidence="13">ATCC 35584 / DSM 2162 / JCM 9187 / O7/1</strain>
    </source>
</reference>
<reference evidence="12 13" key="2">
    <citation type="journal article" date="2011" name="Stand. Genomic Sci.">
        <title>Complete genome sequence of Desulfurococcus mucosus type strain (O7/1).</title>
        <authorList>
            <person name="Wirth R."/>
            <person name="Chertkov O."/>
            <person name="Held B."/>
            <person name="Lapidus A."/>
            <person name="Nolan M."/>
            <person name="Lucas S."/>
            <person name="Hammon N."/>
            <person name="Deshpande S."/>
            <person name="Cheng J.F."/>
            <person name="Tapia R."/>
            <person name="Han C."/>
            <person name="Goodwin L."/>
            <person name="Pitluck S."/>
            <person name="Liolios K."/>
            <person name="Ioanna P."/>
            <person name="Ivanova N."/>
            <person name="Mavromatis K."/>
            <person name="Mikhailova N."/>
            <person name="Pati A."/>
            <person name="Chen A."/>
            <person name="Palaniappan K."/>
            <person name="Land M."/>
            <person name="Hauser L."/>
            <person name="Chang Y.J."/>
            <person name="Jeffries C.D."/>
            <person name="Bilek Y."/>
            <person name="Hader T."/>
            <person name="Rohde M."/>
            <person name="Spring S."/>
            <person name="Sikorski J."/>
            <person name="Goker M."/>
            <person name="Woyke T."/>
            <person name="Bristow J."/>
            <person name="Eisen J.A."/>
            <person name="Markowitz V."/>
            <person name="Hugenholtz P."/>
            <person name="Kyrpides N.C."/>
            <person name="Klenk H.P."/>
        </authorList>
    </citation>
    <scope>NUCLEOTIDE SEQUENCE [LARGE SCALE GENOMIC DNA]</scope>
    <source>
        <strain evidence="13">ATCC 35584 / DSM 2162 / JCM 9187 / O7/1</strain>
    </source>
</reference>
<dbReference type="InterPro" id="IPR001278">
    <property type="entry name" value="Arg-tRNA-ligase"/>
</dbReference>
<evidence type="ECO:0000313" key="12">
    <source>
        <dbReference type="EMBL" id="ADV64923.1"/>
    </source>
</evidence>
<dbReference type="InterPro" id="IPR014729">
    <property type="entry name" value="Rossmann-like_a/b/a_fold"/>
</dbReference>
<dbReference type="SMART" id="SM00836">
    <property type="entry name" value="DALR_1"/>
    <property type="match status" value="1"/>
</dbReference>